<dbReference type="PROSITE" id="PS51257">
    <property type="entry name" value="PROKAR_LIPOPROTEIN"/>
    <property type="match status" value="1"/>
</dbReference>
<dbReference type="InterPro" id="IPR036514">
    <property type="entry name" value="SGNH_hydro_sf"/>
</dbReference>
<proteinExistence type="predicted"/>
<dbReference type="RefSeq" id="WP_182326550.1">
    <property type="nucleotide sequence ID" value="NZ_CP058554.1"/>
</dbReference>
<keyword evidence="4" id="KW-1185">Reference proteome</keyword>
<dbReference type="Proteomes" id="UP000515240">
    <property type="component" value="Chromosome"/>
</dbReference>
<feature type="signal peptide" evidence="2">
    <location>
        <begin position="1"/>
        <end position="23"/>
    </location>
</feature>
<organism evidence="3 4">
    <name type="scientific">Comamonas piscis</name>
    <dbReference type="NCBI Taxonomy" id="1562974"/>
    <lineage>
        <taxon>Bacteria</taxon>
        <taxon>Pseudomonadati</taxon>
        <taxon>Pseudomonadota</taxon>
        <taxon>Betaproteobacteria</taxon>
        <taxon>Burkholderiales</taxon>
        <taxon>Comamonadaceae</taxon>
        <taxon>Comamonas</taxon>
    </lineage>
</organism>
<evidence type="ECO:0000313" key="4">
    <source>
        <dbReference type="Proteomes" id="UP000515240"/>
    </source>
</evidence>
<dbReference type="KEGG" id="cpis:HS961_04360"/>
<dbReference type="PANTHER" id="PTHR45648:SF166">
    <property type="entry name" value="OS02G0617400 PROTEIN"/>
    <property type="match status" value="1"/>
</dbReference>
<dbReference type="AlphaFoldDB" id="A0A7G5EDQ1"/>
<name>A0A7G5EDQ1_9BURK</name>
<keyword evidence="1" id="KW-0378">Hydrolase</keyword>
<sequence length="330" mass="35128">MAANWMRRTMLTAVAAASVAILAACGSSSTANSIRPDSIITFGDALSDLGQNPNGRPYSVSNGSYNNWTREIAYRYDLTVTAAKDGGTAYAYGNARVSQADATGVTNAPSITSQIDSYLAANPTFTSTQFVLMSGGMSDVIAGYNEYAAGTKTRDQYLADMTTAGQQLAAQVRRLNTAGAPRILSVGTPNLGRTLWAIGLDNAQPSADPKPSSTLEAATTAFNNGLLNALFGLSGTEVLYADAQFYFNSMTGNPGNYSFTNYTDPACTTADPTNGLNIGLNQINSSLCTADTLVDASKIDQFLFSDLVNYTPQAHRRFGDWVYDRMKANW</sequence>
<accession>A0A7G5EDQ1</accession>
<evidence type="ECO:0000256" key="1">
    <source>
        <dbReference type="ARBA" id="ARBA00022801"/>
    </source>
</evidence>
<reference evidence="3 4" key="1">
    <citation type="journal article" date="2020" name="G3 (Bethesda)">
        <title>CeMbio - The Caenorhabditis elegans Microbiome Resource.</title>
        <authorList>
            <person name="Dirksen P."/>
            <person name="Assie A."/>
            <person name="Zimmermann J."/>
            <person name="Zhang F."/>
            <person name="Tietje A.M."/>
            <person name="Marsh S.A."/>
            <person name="Felix M.A."/>
            <person name="Shapira M."/>
            <person name="Kaleta C."/>
            <person name="Schulenburg H."/>
            <person name="Samuel B."/>
        </authorList>
    </citation>
    <scope>NUCLEOTIDE SEQUENCE [LARGE SCALE GENOMIC DNA]</scope>
    <source>
        <strain evidence="3 4">BIGb0172</strain>
    </source>
</reference>
<dbReference type="EMBL" id="CP058554">
    <property type="protein sequence ID" value="QMV72126.1"/>
    <property type="molecule type" value="Genomic_DNA"/>
</dbReference>
<dbReference type="Gene3D" id="3.40.50.1110">
    <property type="entry name" value="SGNH hydrolase"/>
    <property type="match status" value="1"/>
</dbReference>
<evidence type="ECO:0000313" key="3">
    <source>
        <dbReference type="EMBL" id="QMV72126.1"/>
    </source>
</evidence>
<gene>
    <name evidence="3" type="ORF">HS961_04360</name>
</gene>
<dbReference type="GO" id="GO:0016788">
    <property type="term" value="F:hydrolase activity, acting on ester bonds"/>
    <property type="evidence" value="ECO:0007669"/>
    <property type="project" value="InterPro"/>
</dbReference>
<dbReference type="Pfam" id="PF00657">
    <property type="entry name" value="Lipase_GDSL"/>
    <property type="match status" value="1"/>
</dbReference>
<keyword evidence="2" id="KW-0732">Signal</keyword>
<feature type="chain" id="PRO_5028948207" evidence="2">
    <location>
        <begin position="24"/>
        <end position="330"/>
    </location>
</feature>
<dbReference type="PANTHER" id="PTHR45648">
    <property type="entry name" value="GDSL LIPASE/ACYLHYDROLASE FAMILY PROTEIN (AFU_ORTHOLOGUE AFUA_4G14700)"/>
    <property type="match status" value="1"/>
</dbReference>
<evidence type="ECO:0000256" key="2">
    <source>
        <dbReference type="SAM" id="SignalP"/>
    </source>
</evidence>
<dbReference type="InterPro" id="IPR001087">
    <property type="entry name" value="GDSL"/>
</dbReference>
<dbReference type="InterPro" id="IPR051058">
    <property type="entry name" value="GDSL_Est/Lipase"/>
</dbReference>
<dbReference type="CDD" id="cd01847">
    <property type="entry name" value="Triacylglycerol_lipase_like"/>
    <property type="match status" value="1"/>
</dbReference>
<protein>
    <submittedName>
        <fullName evidence="3">GDSL family lipase</fullName>
    </submittedName>
</protein>